<gene>
    <name evidence="8" type="ORF">BM477_04665</name>
</gene>
<dbReference type="Gene3D" id="1.20.930.70">
    <property type="match status" value="1"/>
</dbReference>
<dbReference type="GO" id="GO:0004312">
    <property type="term" value="F:fatty acid synthase activity"/>
    <property type="evidence" value="ECO:0007669"/>
    <property type="project" value="InterPro"/>
</dbReference>
<evidence type="ECO:0000256" key="3">
    <source>
        <dbReference type="ARBA" id="ARBA00022801"/>
    </source>
</evidence>
<dbReference type="Gene3D" id="3.40.366.10">
    <property type="entry name" value="Malonyl-Coenzyme A Acyl Carrier Protein, domain 2"/>
    <property type="match status" value="3"/>
</dbReference>
<dbReference type="Gene3D" id="3.10.129.10">
    <property type="entry name" value="Hotdog Thioesterase"/>
    <property type="match status" value="1"/>
</dbReference>
<dbReference type="SMART" id="SM00827">
    <property type="entry name" value="PKS_AT"/>
    <property type="match status" value="1"/>
</dbReference>
<dbReference type="Gene3D" id="3.30.70.2430">
    <property type="match status" value="1"/>
</dbReference>
<dbReference type="FunFam" id="3.40.366.10:FF:000009">
    <property type="entry name" value="Fatty acid synthase Fas"/>
    <property type="match status" value="1"/>
</dbReference>
<evidence type="ECO:0000313" key="9">
    <source>
        <dbReference type="Proteomes" id="UP000186465"/>
    </source>
</evidence>
<organism evidence="8 9">
    <name type="scientific">Boudabousia marimammalium</name>
    <dbReference type="NCBI Taxonomy" id="156892"/>
    <lineage>
        <taxon>Bacteria</taxon>
        <taxon>Bacillati</taxon>
        <taxon>Actinomycetota</taxon>
        <taxon>Actinomycetes</taxon>
        <taxon>Actinomycetales</taxon>
        <taxon>Actinomycetaceae</taxon>
        <taxon>Boudabousia</taxon>
    </lineage>
</organism>
<dbReference type="OrthoDB" id="4746285at2"/>
<evidence type="ECO:0000256" key="4">
    <source>
        <dbReference type="ARBA" id="ARBA00022857"/>
    </source>
</evidence>
<evidence type="ECO:0000313" key="8">
    <source>
        <dbReference type="EMBL" id="OKL49280.1"/>
    </source>
</evidence>
<dbReference type="RefSeq" id="WP_075361520.1">
    <property type="nucleotide sequence ID" value="NZ_MPDM01000004.1"/>
</dbReference>
<feature type="compositionally biased region" description="Low complexity" evidence="6">
    <location>
        <begin position="1740"/>
        <end position="1753"/>
    </location>
</feature>
<evidence type="ECO:0000256" key="1">
    <source>
        <dbReference type="ARBA" id="ARBA00005254"/>
    </source>
</evidence>
<dbReference type="Proteomes" id="UP000186465">
    <property type="component" value="Unassembled WGS sequence"/>
</dbReference>
<dbReference type="InterPro" id="IPR013785">
    <property type="entry name" value="Aldolase_TIM"/>
</dbReference>
<dbReference type="InterPro" id="IPR020841">
    <property type="entry name" value="PKS_Beta-ketoAc_synthase_dom"/>
</dbReference>
<dbReference type="InterPro" id="IPR013565">
    <property type="entry name" value="Fas1/AflB-like_central"/>
</dbReference>
<name>A0A1Q5PPA9_9ACTO</name>
<dbReference type="Pfam" id="PF02801">
    <property type="entry name" value="Ketoacyl-synt_C"/>
    <property type="match status" value="1"/>
</dbReference>
<dbReference type="Pfam" id="PF00698">
    <property type="entry name" value="Acyl_transf_1"/>
    <property type="match status" value="1"/>
</dbReference>
<dbReference type="GO" id="GO:0016787">
    <property type="term" value="F:hydrolase activity"/>
    <property type="evidence" value="ECO:0007669"/>
    <property type="project" value="UniProtKB-KW"/>
</dbReference>
<dbReference type="Gene3D" id="3.40.47.10">
    <property type="match status" value="1"/>
</dbReference>
<feature type="region of interest" description="Disordered" evidence="6">
    <location>
        <begin position="1714"/>
        <end position="1758"/>
    </location>
</feature>
<dbReference type="EMBL" id="MPDM01000004">
    <property type="protein sequence ID" value="OKL49280.1"/>
    <property type="molecule type" value="Genomic_DNA"/>
</dbReference>
<dbReference type="InterPro" id="IPR029069">
    <property type="entry name" value="HotDog_dom_sf"/>
</dbReference>
<dbReference type="PROSITE" id="PS52004">
    <property type="entry name" value="KS3_2"/>
    <property type="match status" value="1"/>
</dbReference>
<dbReference type="Gene3D" id="3.40.50.720">
    <property type="entry name" value="NAD(P)-binding Rossmann-like Domain"/>
    <property type="match status" value="1"/>
</dbReference>
<protein>
    <submittedName>
        <fullName evidence="8">Type I polyketide synthase</fullName>
    </submittedName>
</protein>
<dbReference type="InterPro" id="IPR032088">
    <property type="entry name" value="SAT"/>
</dbReference>
<feature type="domain" description="Ketosynthase family 3 (KS3)" evidence="7">
    <location>
        <begin position="2527"/>
        <end position="2981"/>
    </location>
</feature>
<accession>A0A1Q5PPA9</accession>
<dbReference type="Gene3D" id="3.90.25.70">
    <property type="match status" value="1"/>
</dbReference>
<dbReference type="GO" id="GO:0006633">
    <property type="term" value="P:fatty acid biosynthetic process"/>
    <property type="evidence" value="ECO:0007669"/>
    <property type="project" value="InterPro"/>
</dbReference>
<dbReference type="SMART" id="SM00825">
    <property type="entry name" value="PKS_KS"/>
    <property type="match status" value="1"/>
</dbReference>
<keyword evidence="9" id="KW-1185">Reference proteome</keyword>
<keyword evidence="5" id="KW-0560">Oxidoreductase</keyword>
<reference evidence="9" key="1">
    <citation type="submission" date="2016-11" db="EMBL/GenBank/DDBJ databases">
        <title>Actinomyces gypaetusis sp. nov. isolated from Gypaetus barbatus in Qinghai Tibet Plateau China.</title>
        <authorList>
            <person name="Meng X."/>
        </authorList>
    </citation>
    <scope>NUCLEOTIDE SEQUENCE [LARGE SCALE GENOMIC DNA]</scope>
    <source>
        <strain evidence="9">DSM 15383</strain>
    </source>
</reference>
<dbReference type="Pfam" id="PF18094">
    <property type="entry name" value="DNA_pol_B_N"/>
    <property type="match status" value="1"/>
</dbReference>
<dbReference type="SUPFAM" id="SSF51735">
    <property type="entry name" value="NAD(P)-binding Rossmann-fold domains"/>
    <property type="match status" value="1"/>
</dbReference>
<dbReference type="SUPFAM" id="SSF51412">
    <property type="entry name" value="Inosine monophosphate dehydrogenase (IMPDH)"/>
    <property type="match status" value="1"/>
</dbReference>
<dbReference type="Gene3D" id="3.20.20.70">
    <property type="entry name" value="Aldolase class I"/>
    <property type="match status" value="1"/>
</dbReference>
<comment type="similarity">
    <text evidence="1">Belongs to the enoyl-CoA hydratase/isomerase family.</text>
</comment>
<dbReference type="PRINTS" id="PR01483">
    <property type="entry name" value="FASYNTHASE"/>
</dbReference>
<dbReference type="InterPro" id="IPR050830">
    <property type="entry name" value="Fungal_FAS"/>
</dbReference>
<dbReference type="InterPro" id="IPR014043">
    <property type="entry name" value="Acyl_transferase_dom"/>
</dbReference>
<keyword evidence="4" id="KW-0521">NADP</keyword>
<dbReference type="CDD" id="cd00828">
    <property type="entry name" value="elong_cond_enzymes"/>
    <property type="match status" value="1"/>
</dbReference>
<dbReference type="InterPro" id="IPR014031">
    <property type="entry name" value="Ketoacyl_synth_C"/>
</dbReference>
<dbReference type="Pfam" id="PF01575">
    <property type="entry name" value="MaoC_dehydratas"/>
    <property type="match status" value="1"/>
</dbReference>
<sequence length="3064" mass="324726">MTSALTSAPVTLVFSGQASDWKEELRESITDGTNLRLKALLQQAKARIAAVAAPVTMAVPAAPERLLALLSEEPAPSSELDRTGAVSVPAILLSQIAALWQLEAAGLPVSLPPTLGHSQGLLGARAASLIDDEEKLVDLLAFALLLGAAASVQVRELGGSPFASRLLSVRGLCDDAINAALEKLPSDSQGVAQVALKNGPQAFVFSGQPQSLALLRQQLTLGVQEHNAAIEAKLTGGTTINPRWDELPVAVPFHHPVLQPAVELTMAWAKVCGLTGVKLKELATQILVTPQDWPQAVQTATKKHPHLLMVGPGSSLARLTQKLVAGTPAVVIDAGSVRKRDELARIGAKFPKATDWSRHVPKLLTLPSGETVVETAFTRLTGNSPILLAGMTPTTVDPQIVAAAANAGFWAEMAGGGQYSAEVFTAHKNGLVEQLEPGRAAQFNSMYFDRFMWNLQFGVQKIVSKARSAGAPINGVTISAGIPEVAEASDLIASLKAEGFPYICFKPGTVEQIRSVLQIADANPHTPLVMQVEDGHAGGHHSWVDLDDLLSDTYADIRTRENVILCVGGGIGTPERAADYISGQWSLRHGLPLMPVDGILVGTAAMTVKEAKTSPQVKQLLKATPGVKLNDQGGWVGRGKSRGGVTSGLSHLHADMYEVDNASAACSRLLAEVGSEMSTINARRTEIIAALNRTAKPFFGEVKEMTYQQWAQRVLTLSFPWGDPTWQDRFWDLLQRIEARLHEVDHGPISTLFPTLEAVSDGPAALALLLENYPQAATTPVTATDAAWFVGWCRKHHKPMPFVPVIDADLSRWWGLDTLWQSQDERYDADTVRVIPGPVSVGGIDRVDEPVAELLGRFEAACVARLKAEGITPQKRFARLGSTTEISEYLRTVPHLVWNGHLIDNPARTLSAEACRLRETEAGWELAIIADTYWDDLPEPQPYTVREVTIPLDLPASVSTGAVPTVSHDRLPVAVYDLLAGVAGIGSVNVAGDKLTQLPQVHPDPKTPFGVVKDRITVTKNIWASHLSATGAVLSETEAGEELELPAALADALVGPCWPAIYAALGSAHLADGYPVIEGLLNAVHLDHCIDLEVPLTQLVHQHLLLDVTAQTQLLEESASGRIVTVNLELFADGTRIARLIERFAIRGRITTTEAASTVAGFGGQGRRIEMTPRAFTRRVTVSAPSDMTPFAIASGDYNPIHTSTNAAALVGLDAPLVHGMWLSAVAQTVLCGGTETGAPRQLHGWTYSMYGMVQLNDEIEILVERIGRTTGSEDAYEVTCRIGEKVVSRGQAVLAPLRTAYVYPGQGIQQVGMGAKDRQKSASVRNVWERADQHTRRQHGFSIIQVVDQNPTELRVNGQLLRHPDGVMNLTQFTQVALAVVAYGQTMRLQESHALVPNSVYAGHSLGEYTALASGAGIFDLEAVIDVVYSRGSAMHALVERDSEGRSNYRLGALRPNQCGISATEVENYVETLAQETGEFLQIVNFNLEGQQYAVAGTVAGLAALAEDASRKAQAHGGKRPFMLIPGIDVPFHSRALRAGVPAFAQKLDELLPSELDYQTLVNRYIPNLVARPFELSRDFAEAICAEVPSSVLEELLADGNQFEQLVANSPGAAARILVIELLSWQFASPVRWIETQALLFTDKSRGGLGIEEVVEVGLAQAPTLANLAAKTLKLPQFSQAHIQVKNVERDEAAVYATDTTPIPPRVSTVLEETQNEASDLDTEPAWETPSEPQSEQANPTNIPNTPSNNEPLPELTFGPSEALLTLFALQTKLLPDQITPIDTTDSLTNGVSSRRNQLLMDMSTELGVASIDGASEADLATLQTRVEIAAPGYAPYGPVLADVMRARLRTILAGAGLKANEVAERVTGTWGLPSSWIAPVEVALVLGTREGESVRGGNLNTLGAATASSQKQAHELIDAAIQATAQRAQVSVTLPQAGSSGGGGVVDSAALSAYAASVTGPSGVLAQTARLILSQLGLTNEAAPALAENDTDLVNAVEAELGPDWLKSVQPVFDPRQAVLFDDRWASAREELARAATQSQAVKPARFTGAGETVARQARWWAEQLTDDAIANSFRKAAEAALTSTNGIYQDEIALVTGAAPGSIATALVERLLAGGALVIMTASRVNPARIDFARKLYAEHAAAGAALWLVPANLSSYRDVDDLIDWIASAQVETKGDATTIIKPALTPTLAFPFAAGPVSGSVADAGGKAEAQSRLLLWSVERMIARLSETAEAASADARVHVVLPGSPNRGTFGGDGAYGEVKAAFDAICNKWSVEAGWPETITLAHPQIGWVAGTHLMGGNDALVPAARAAGIEVFTPSEISTKLLSLCSPEARKQAQEGPLKLDLSGGLATSQISLPNLAAQVTAEGSLSSPTSTVGESAPVGAATGALVPPATIGALPSPRQCEIATGTRLREVTADLSELVVIVGTGEVSAWGSGRTRSEAEYGLSRDGSVDLTAAGVLELAWMMNLVHWSEDPAPGWYDQSGTPVPEAEIFDRYRDEVVARCGIRTLVDDSNLVEQGSIDVATVYLDRDIEFSVASEAEARDYLLADPASTKIRAGDDGEWLVTKAAGAITRVPKKATLSRTVGGQLPTDFDPARWGISAALLDGLDRIAVWNLVTSVDAFLSSGFTPAELLQAIHPTEVACTQGTGIGGMESLRKVFLDRFLGEERPQDILQEALPNVVAAHVMQSYVGGYGAMIHPVAACATAAVSVEEGVDKIRVGKAQFVVAGGIDDLGVESLTGFGDMNATANSAEMAAKGIPERFFSRANDRRRGGFVEAAGGGTVLLARGDVAAQMGLPVLAVVAHAQSYADGSHTSIPAPGIGALAAARGGQASTLARSLQGLGLTADDVRVVSKHDTSTNANDPNETELHARLWGALGRQPGNPLFVVSQKTVTGHAKGGAALFQIAGLTEIMRNGRIPGNLALDCVAPEIAASGGDFVWLREPLELGAGKIKAAVLSSLGFGHVSAVIVLAHPDCFVAALEAAGGSATEWRDRANQRLQAGVQRLEGGMVGAAKLFEPTSQRRLPTEGAHESEIAMLLDDEVRLGAEGFFPRADS</sequence>
<dbReference type="InterPro" id="IPR016039">
    <property type="entry name" value="Thiolase-like"/>
</dbReference>
<dbReference type="SUPFAM" id="SSF54637">
    <property type="entry name" value="Thioesterase/thiol ester dehydrase-isomerase"/>
    <property type="match status" value="1"/>
</dbReference>
<dbReference type="InterPro" id="IPR003965">
    <property type="entry name" value="Fatty_acid_synthase"/>
</dbReference>
<keyword evidence="2" id="KW-0808">Transferase</keyword>
<proteinExistence type="inferred from homology"/>
<evidence type="ECO:0000256" key="2">
    <source>
        <dbReference type="ARBA" id="ARBA00022679"/>
    </source>
</evidence>
<dbReference type="Pfam" id="PF08354">
    <property type="entry name" value="Fas1-AflB-like_hel"/>
    <property type="match status" value="1"/>
</dbReference>
<dbReference type="Pfam" id="PF00109">
    <property type="entry name" value="ketoacyl-synt"/>
    <property type="match status" value="1"/>
</dbReference>
<dbReference type="InterPro" id="IPR036291">
    <property type="entry name" value="NAD(P)-bd_dom_sf"/>
</dbReference>
<dbReference type="InterPro" id="IPR002539">
    <property type="entry name" value="MaoC-like_dom"/>
</dbReference>
<evidence type="ECO:0000256" key="6">
    <source>
        <dbReference type="SAM" id="MobiDB-lite"/>
    </source>
</evidence>
<dbReference type="InterPro" id="IPR047224">
    <property type="entry name" value="FAS_alpha_su_C"/>
</dbReference>
<dbReference type="InterPro" id="IPR016035">
    <property type="entry name" value="Acyl_Trfase/lysoPLipase"/>
</dbReference>
<evidence type="ECO:0000259" key="7">
    <source>
        <dbReference type="PROSITE" id="PS52004"/>
    </source>
</evidence>
<evidence type="ECO:0000256" key="5">
    <source>
        <dbReference type="ARBA" id="ARBA00023002"/>
    </source>
</evidence>
<dbReference type="GO" id="GO:0004318">
    <property type="term" value="F:enoyl-[acyl-carrier-protein] reductase (NADH) activity"/>
    <property type="evidence" value="ECO:0007669"/>
    <property type="project" value="InterPro"/>
</dbReference>
<dbReference type="SUPFAM" id="SSF52151">
    <property type="entry name" value="FabD/lysophospholipase-like"/>
    <property type="match status" value="2"/>
</dbReference>
<dbReference type="Pfam" id="PF16073">
    <property type="entry name" value="SAT"/>
    <property type="match status" value="1"/>
</dbReference>
<dbReference type="SUPFAM" id="SSF53901">
    <property type="entry name" value="Thiolase-like"/>
    <property type="match status" value="2"/>
</dbReference>
<dbReference type="InterPro" id="IPR014030">
    <property type="entry name" value="Ketoacyl_synth_N"/>
</dbReference>
<dbReference type="PANTHER" id="PTHR10982">
    <property type="entry name" value="MALONYL COA-ACYL CARRIER PROTEIN TRANSACYLASE"/>
    <property type="match status" value="1"/>
</dbReference>
<dbReference type="STRING" id="156892.BM477_04665"/>
<dbReference type="GO" id="GO:0005835">
    <property type="term" value="C:fatty acid synthase complex"/>
    <property type="evidence" value="ECO:0007669"/>
    <property type="project" value="InterPro"/>
</dbReference>
<keyword evidence="3" id="KW-0378">Hydrolase</keyword>
<comment type="caution">
    <text evidence="8">The sequence shown here is derived from an EMBL/GenBank/DDBJ whole genome shotgun (WGS) entry which is preliminary data.</text>
</comment>
<dbReference type="PANTHER" id="PTHR10982:SF21">
    <property type="entry name" value="FATTY ACID SYNTHASE SUBUNIT BETA"/>
    <property type="match status" value="1"/>
</dbReference>
<dbReference type="InterPro" id="IPR001227">
    <property type="entry name" value="Ac_transferase_dom_sf"/>
</dbReference>